<evidence type="ECO:0000256" key="14">
    <source>
        <dbReference type="RuleBase" id="RU003431"/>
    </source>
</evidence>
<name>A0A3P9IPP1_ORYLA</name>
<evidence type="ECO:0000256" key="15">
    <source>
        <dbReference type="SAM" id="Phobius"/>
    </source>
</evidence>
<dbReference type="SMART" id="SM00044">
    <property type="entry name" value="CYCc"/>
    <property type="match status" value="1"/>
</dbReference>
<keyword evidence="6 15" id="KW-1133">Transmembrane helix</keyword>
<evidence type="ECO:0000256" key="6">
    <source>
        <dbReference type="ARBA" id="ARBA00022989"/>
    </source>
</evidence>
<dbReference type="GO" id="GO:0005525">
    <property type="term" value="F:GTP binding"/>
    <property type="evidence" value="ECO:0007669"/>
    <property type="project" value="UniProtKB-KW"/>
</dbReference>
<dbReference type="Pfam" id="PF01094">
    <property type="entry name" value="ANF_receptor"/>
    <property type="match status" value="1"/>
</dbReference>
<dbReference type="PANTHER" id="PTHR11920:SF500">
    <property type="entry name" value="GUANYLATE CYCLASE 2G"/>
    <property type="match status" value="1"/>
</dbReference>
<evidence type="ECO:0000256" key="2">
    <source>
        <dbReference type="ARBA" id="ARBA00012202"/>
    </source>
</evidence>
<evidence type="ECO:0000256" key="9">
    <source>
        <dbReference type="ARBA" id="ARBA00023170"/>
    </source>
</evidence>
<protein>
    <recommendedName>
        <fullName evidence="2 14">Guanylate cyclase</fullName>
        <ecNumber evidence="2 14">4.6.1.2</ecNumber>
    </recommendedName>
</protein>
<dbReference type="InterPro" id="IPR001245">
    <property type="entry name" value="Ser-Thr/Tyr_kinase_cat_dom"/>
</dbReference>
<feature type="domain" description="Protein kinase" evidence="16">
    <location>
        <begin position="404"/>
        <end position="752"/>
    </location>
</feature>
<dbReference type="SUPFAM" id="SSF53822">
    <property type="entry name" value="Periplasmic binding protein-like I"/>
    <property type="match status" value="1"/>
</dbReference>
<dbReference type="GO" id="GO:0004383">
    <property type="term" value="F:guanylate cyclase activity"/>
    <property type="evidence" value="ECO:0007669"/>
    <property type="project" value="UniProtKB-EC"/>
</dbReference>
<evidence type="ECO:0000313" key="19">
    <source>
        <dbReference type="Proteomes" id="UP000265200"/>
    </source>
</evidence>
<dbReference type="InterPro" id="IPR028082">
    <property type="entry name" value="Peripla_BP_I"/>
</dbReference>
<dbReference type="InterPro" id="IPR018297">
    <property type="entry name" value="A/G_cyclase_CS"/>
</dbReference>
<dbReference type="Pfam" id="PF07714">
    <property type="entry name" value="PK_Tyr_Ser-Thr"/>
    <property type="match status" value="2"/>
</dbReference>
<dbReference type="Gene3D" id="6.10.250.780">
    <property type="match status" value="1"/>
</dbReference>
<reference evidence="18" key="4">
    <citation type="submission" date="2025-09" db="UniProtKB">
        <authorList>
            <consortium name="Ensembl"/>
        </authorList>
    </citation>
    <scope>IDENTIFICATION</scope>
    <source>
        <strain evidence="18">HSOK</strain>
    </source>
</reference>
<evidence type="ECO:0000256" key="4">
    <source>
        <dbReference type="ARBA" id="ARBA00022729"/>
    </source>
</evidence>
<keyword evidence="8 15" id="KW-0472">Membrane</keyword>
<organism evidence="18 19">
    <name type="scientific">Oryzias latipes</name>
    <name type="common">Japanese rice fish</name>
    <name type="synonym">Japanese killifish</name>
    <dbReference type="NCBI Taxonomy" id="8090"/>
    <lineage>
        <taxon>Eukaryota</taxon>
        <taxon>Metazoa</taxon>
        <taxon>Chordata</taxon>
        <taxon>Craniata</taxon>
        <taxon>Vertebrata</taxon>
        <taxon>Euteleostomi</taxon>
        <taxon>Actinopterygii</taxon>
        <taxon>Neopterygii</taxon>
        <taxon>Teleostei</taxon>
        <taxon>Neoteleostei</taxon>
        <taxon>Acanthomorphata</taxon>
        <taxon>Ovalentaria</taxon>
        <taxon>Atherinomorphae</taxon>
        <taxon>Beloniformes</taxon>
        <taxon>Adrianichthyidae</taxon>
        <taxon>Oryziinae</taxon>
        <taxon>Oryzias</taxon>
    </lineage>
</organism>
<evidence type="ECO:0000256" key="8">
    <source>
        <dbReference type="ARBA" id="ARBA00023136"/>
    </source>
</evidence>
<reference evidence="18 19" key="2">
    <citation type="submission" date="2017-04" db="EMBL/GenBank/DDBJ databases">
        <title>CpG methylation of centromeres and impact of large insertions on vertebrate speciation.</title>
        <authorList>
            <person name="Ichikawa K."/>
            <person name="Yoshimura J."/>
            <person name="Morishita S."/>
        </authorList>
    </citation>
    <scope>NUCLEOTIDE SEQUENCE</scope>
    <source>
        <strain evidence="18 19">HSOK</strain>
    </source>
</reference>
<dbReference type="FunFam" id="3.30.70.1230:FF:000015">
    <property type="entry name" value="Guanylate cyclase"/>
    <property type="match status" value="1"/>
</dbReference>
<dbReference type="Gene3D" id="1.10.510.10">
    <property type="entry name" value="Transferase(Phosphotransferase) domain 1"/>
    <property type="match status" value="2"/>
</dbReference>
<proteinExistence type="inferred from homology"/>
<dbReference type="PROSITE" id="PS50125">
    <property type="entry name" value="GUANYLATE_CYCLASE_2"/>
    <property type="match status" value="1"/>
</dbReference>
<keyword evidence="9" id="KW-0675">Receptor</keyword>
<dbReference type="InterPro" id="IPR000719">
    <property type="entry name" value="Prot_kinase_dom"/>
</dbReference>
<dbReference type="PROSITE" id="PS50011">
    <property type="entry name" value="PROTEIN_KINASE_DOM"/>
    <property type="match status" value="1"/>
</dbReference>
<evidence type="ECO:0000256" key="1">
    <source>
        <dbReference type="ARBA" id="ARBA00004479"/>
    </source>
</evidence>
<keyword evidence="4" id="KW-0732">Signal</keyword>
<keyword evidence="7" id="KW-0342">GTP-binding</keyword>
<dbReference type="PROSITE" id="PS00452">
    <property type="entry name" value="GUANYLATE_CYCLASE_1"/>
    <property type="match status" value="1"/>
</dbReference>
<keyword evidence="11 13" id="KW-0456">Lyase</keyword>
<dbReference type="GO" id="GO:0004672">
    <property type="term" value="F:protein kinase activity"/>
    <property type="evidence" value="ECO:0007669"/>
    <property type="project" value="InterPro"/>
</dbReference>
<dbReference type="FunFam" id="3.40.50.2300:FF:000521">
    <property type="entry name" value="Guanylate cyclase"/>
    <property type="match status" value="1"/>
</dbReference>
<comment type="catalytic activity">
    <reaction evidence="14">
        <text>GTP = 3',5'-cyclic GMP + diphosphate</text>
        <dbReference type="Rhea" id="RHEA:13665"/>
        <dbReference type="ChEBI" id="CHEBI:33019"/>
        <dbReference type="ChEBI" id="CHEBI:37565"/>
        <dbReference type="ChEBI" id="CHEBI:57746"/>
        <dbReference type="EC" id="4.6.1.2"/>
    </reaction>
</comment>
<evidence type="ECO:0000259" key="17">
    <source>
        <dbReference type="PROSITE" id="PS50125"/>
    </source>
</evidence>
<dbReference type="Ensembl" id="ENSORLT00015014159.1">
    <property type="protein sequence ID" value="ENSORLP00015021982.1"/>
    <property type="gene ID" value="ENSORLG00015001168.1"/>
</dbReference>
<evidence type="ECO:0000259" key="16">
    <source>
        <dbReference type="PROSITE" id="PS50011"/>
    </source>
</evidence>
<evidence type="ECO:0000256" key="13">
    <source>
        <dbReference type="RuleBase" id="RU000405"/>
    </source>
</evidence>
<keyword evidence="12 14" id="KW-0141">cGMP biosynthesis</keyword>
<dbReference type="PANTHER" id="PTHR11920">
    <property type="entry name" value="GUANYLYL CYCLASE"/>
    <property type="match status" value="1"/>
</dbReference>
<dbReference type="GO" id="GO:0016020">
    <property type="term" value="C:membrane"/>
    <property type="evidence" value="ECO:0007669"/>
    <property type="project" value="UniProtKB-SubCell"/>
</dbReference>
<dbReference type="FunFam" id="1.10.510.10:FF:001674">
    <property type="entry name" value="Guanylate cyclase"/>
    <property type="match status" value="1"/>
</dbReference>
<comment type="similarity">
    <text evidence="13">Belongs to the adenylyl cyclase class-4/guanylyl cyclase family.</text>
</comment>
<keyword evidence="10" id="KW-0325">Glycoprotein</keyword>
<dbReference type="InterPro" id="IPR001170">
    <property type="entry name" value="ANPR/GUC"/>
</dbReference>
<evidence type="ECO:0000256" key="10">
    <source>
        <dbReference type="ARBA" id="ARBA00023180"/>
    </source>
</evidence>
<accession>A0A3P9IPP1</accession>
<sequence length="978" mass="110895">LASNAALISNNNNNINGSQSYRLLIGFQAPWNISYPFSAQRLGSAIQIAVEKVNTNPSFLGNYSLDFVYKETDCDPKLSLGGFIHQVWTENVTALFGPACPEEAEVTGLLASTWHIPMFGFVGQSSKMDNNEIYDSYIKVIPPLKRSSEVLVKTLEFFGWRHVAMIGGGLETNTWDKVDALWKTIEDKLRARFRLTAEVKFDTSNPKLVYQNVKYISTVARIVVLTNREDSMALLLEAERQGLMNGDYVFFLVQQFEVDNFWKFVMNKINQTVLRAFDMTFIIGQKSYDRYEYYDFFSQVFQRLKGQPFQTNLTSESEVSPYSAYLHDAVLLYAMGLKEVLKDGKDPYDGRQLLQRLKNKNSIRFYASGLVHFDEEGERYLDYSIYDLQHVEDKTKFVPILHFESESKNIPTSMFGSVVWPKGRPPTDMPECGFNNELCTWLTNITMLAVLVTFPFIGVVGILFIGVLMLQKFKLQTRLDDSCWWIINYSEITIIRDPSGTQGLSQSSSGSQSGSSSCHTNFSSNSFDLRDKTGREHIYTTIGLYQGNQVAIKYINNHVNFNFQKPSVISEFHIMKEMKHENLVQFFGVCIEPPTVCLVTQYCKKGSLNDVLKSSDVDLDGMFKLSFAYDIVNYEFVAEMYWTAPELLRHVGLPLYGTPKGDVFSFAIIMWELMYNAKAGPYQDINLDPKIIIQLRIPFQGEPLRPVLSDQLCDEKVNALLKACWSEKPDHRPPFASIRRRLKSISPEHANILDSMVDKLEKYANHLEEVVEERTNQLTVEKARADKLLSSMLPYIADQLMSGKSVEPQSYDMVTIFFSDIVGFTSMCSVSSAMEVVTFLNDLYSLFDDIIKMYDVYKVETIGDAYMVASGLPISNGNKHALEISTMALHFLAAIKIFKIPHMPNEGLAIRIGIHSPVVAGVVGTTMPRYCLFGDTVNTASRMESNSLLKIHISQSTADILVLAGSFEMEERGEIEMK</sequence>
<evidence type="ECO:0000256" key="3">
    <source>
        <dbReference type="ARBA" id="ARBA00022692"/>
    </source>
</evidence>
<dbReference type="Gene3D" id="3.30.70.1230">
    <property type="entry name" value="Nucleotide cyclase"/>
    <property type="match status" value="1"/>
</dbReference>
<dbReference type="SUPFAM" id="SSF56112">
    <property type="entry name" value="Protein kinase-like (PK-like)"/>
    <property type="match status" value="1"/>
</dbReference>
<dbReference type="Pfam" id="PF00211">
    <property type="entry name" value="Guanylate_cyc"/>
    <property type="match status" value="1"/>
</dbReference>
<evidence type="ECO:0000256" key="7">
    <source>
        <dbReference type="ARBA" id="ARBA00023134"/>
    </source>
</evidence>
<feature type="transmembrane region" description="Helical" evidence="15">
    <location>
        <begin position="445"/>
        <end position="470"/>
    </location>
</feature>
<dbReference type="InterPro" id="IPR011009">
    <property type="entry name" value="Kinase-like_dom_sf"/>
</dbReference>
<reference key="1">
    <citation type="journal article" date="2007" name="Nature">
        <title>The medaka draft genome and insights into vertebrate genome evolution.</title>
        <authorList>
            <person name="Kasahara M."/>
            <person name="Naruse K."/>
            <person name="Sasaki S."/>
            <person name="Nakatani Y."/>
            <person name="Qu W."/>
            <person name="Ahsan B."/>
            <person name="Yamada T."/>
            <person name="Nagayasu Y."/>
            <person name="Doi K."/>
            <person name="Kasai Y."/>
            <person name="Jindo T."/>
            <person name="Kobayashi D."/>
            <person name="Shimada A."/>
            <person name="Toyoda A."/>
            <person name="Kuroki Y."/>
            <person name="Fujiyama A."/>
            <person name="Sasaki T."/>
            <person name="Shimizu A."/>
            <person name="Asakawa S."/>
            <person name="Shimizu N."/>
            <person name="Hashimoto S."/>
            <person name="Yang J."/>
            <person name="Lee Y."/>
            <person name="Matsushima K."/>
            <person name="Sugano S."/>
            <person name="Sakaizumi M."/>
            <person name="Narita T."/>
            <person name="Ohishi K."/>
            <person name="Haga S."/>
            <person name="Ohta F."/>
            <person name="Nomoto H."/>
            <person name="Nogata K."/>
            <person name="Morishita T."/>
            <person name="Endo T."/>
            <person name="Shin-I T."/>
            <person name="Takeda H."/>
            <person name="Morishita S."/>
            <person name="Kohara Y."/>
        </authorList>
    </citation>
    <scope>NUCLEOTIDE SEQUENCE [LARGE SCALE GENOMIC DNA]</scope>
    <source>
        <strain>Hd-rR</strain>
    </source>
</reference>
<dbReference type="PRINTS" id="PR00255">
    <property type="entry name" value="NATPEPTIDER"/>
</dbReference>
<dbReference type="GO" id="GO:0035556">
    <property type="term" value="P:intracellular signal transduction"/>
    <property type="evidence" value="ECO:0007669"/>
    <property type="project" value="InterPro"/>
</dbReference>
<dbReference type="Proteomes" id="UP000265200">
    <property type="component" value="Chromosome 19"/>
</dbReference>
<dbReference type="Gene3D" id="3.40.50.2300">
    <property type="match status" value="2"/>
</dbReference>
<keyword evidence="3 15" id="KW-0812">Transmembrane</keyword>
<dbReference type="AlphaFoldDB" id="A0A3P9IPP1"/>
<comment type="subcellular location">
    <subcellularLocation>
        <location evidence="1">Membrane</location>
        <topology evidence="1">Single-pass type I membrane protein</topology>
    </subcellularLocation>
</comment>
<dbReference type="InterPro" id="IPR001054">
    <property type="entry name" value="A/G_cyclase"/>
</dbReference>
<evidence type="ECO:0000256" key="12">
    <source>
        <dbReference type="ARBA" id="ARBA00023293"/>
    </source>
</evidence>
<dbReference type="CDD" id="cd07302">
    <property type="entry name" value="CHD"/>
    <property type="match status" value="1"/>
</dbReference>
<dbReference type="EC" id="4.6.1.2" evidence="2 14"/>
<keyword evidence="5" id="KW-0547">Nucleotide-binding</keyword>
<feature type="domain" description="Guanylate cyclase" evidence="17">
    <location>
        <begin position="815"/>
        <end position="944"/>
    </location>
</feature>
<dbReference type="InterPro" id="IPR029787">
    <property type="entry name" value="Nucleotide_cyclase"/>
</dbReference>
<reference evidence="18" key="3">
    <citation type="submission" date="2025-08" db="UniProtKB">
        <authorList>
            <consortium name="Ensembl"/>
        </authorList>
    </citation>
    <scope>IDENTIFICATION</scope>
    <source>
        <strain evidence="18">HSOK</strain>
    </source>
</reference>
<dbReference type="InterPro" id="IPR050401">
    <property type="entry name" value="Cyclic_nucleotide_synthase"/>
</dbReference>
<evidence type="ECO:0000256" key="11">
    <source>
        <dbReference type="ARBA" id="ARBA00023239"/>
    </source>
</evidence>
<dbReference type="SUPFAM" id="SSF55073">
    <property type="entry name" value="Nucleotide cyclase"/>
    <property type="match status" value="1"/>
</dbReference>
<evidence type="ECO:0000313" key="18">
    <source>
        <dbReference type="Ensembl" id="ENSORLP00015021982.1"/>
    </source>
</evidence>
<evidence type="ECO:0000256" key="5">
    <source>
        <dbReference type="ARBA" id="ARBA00022741"/>
    </source>
</evidence>
<dbReference type="GO" id="GO:0005524">
    <property type="term" value="F:ATP binding"/>
    <property type="evidence" value="ECO:0007669"/>
    <property type="project" value="InterPro"/>
</dbReference>
<dbReference type="FunFam" id="1.10.510.10:FF:001936">
    <property type="entry name" value="Guanylate cyclase"/>
    <property type="match status" value="1"/>
</dbReference>
<dbReference type="InterPro" id="IPR001828">
    <property type="entry name" value="ANF_lig-bd_rcpt"/>
</dbReference>